<reference evidence="3" key="1">
    <citation type="submission" date="2017-10" db="EMBL/GenBank/DDBJ databases">
        <title>Completed PacBio SMRT sequence of Methylosinus trichosporium OB3b reveals presence of a third large plasmid.</title>
        <authorList>
            <person name="Charles T.C."/>
            <person name="Lynch M.D.J."/>
            <person name="Heil J.R."/>
            <person name="Cheng J."/>
        </authorList>
    </citation>
    <scope>NUCLEOTIDE SEQUENCE [LARGE SCALE GENOMIC DNA]</scope>
    <source>
        <strain evidence="3">OB3b</strain>
    </source>
</reference>
<dbReference type="EMBL" id="CP023737">
    <property type="protein sequence ID" value="ATQ67761.1"/>
    <property type="molecule type" value="Genomic_DNA"/>
</dbReference>
<keyword evidence="1" id="KW-1133">Transmembrane helix</keyword>
<evidence type="ECO:0000313" key="2">
    <source>
        <dbReference type="EMBL" id="ATQ67761.1"/>
    </source>
</evidence>
<accession>A0A2D2CYE3</accession>
<dbReference type="Proteomes" id="UP000230709">
    <property type="component" value="Chromosome"/>
</dbReference>
<feature type="transmembrane region" description="Helical" evidence="1">
    <location>
        <begin position="96"/>
        <end position="122"/>
    </location>
</feature>
<keyword evidence="1" id="KW-0812">Transmembrane</keyword>
<keyword evidence="3" id="KW-1185">Reference proteome</keyword>
<gene>
    <name evidence="2" type="ORF">CQW49_07540</name>
</gene>
<dbReference type="KEGG" id="mtw:CQW49_07540"/>
<dbReference type="AlphaFoldDB" id="A0A2D2CYE3"/>
<organism evidence="2 3">
    <name type="scientific">Methylosinus trichosporium (strain ATCC 35070 / NCIMB 11131 / UNIQEM 75 / OB3b)</name>
    <dbReference type="NCBI Taxonomy" id="595536"/>
    <lineage>
        <taxon>Bacteria</taxon>
        <taxon>Pseudomonadati</taxon>
        <taxon>Pseudomonadota</taxon>
        <taxon>Alphaproteobacteria</taxon>
        <taxon>Hyphomicrobiales</taxon>
        <taxon>Methylocystaceae</taxon>
        <taxon>Methylosinus</taxon>
    </lineage>
</organism>
<evidence type="ECO:0000256" key="1">
    <source>
        <dbReference type="SAM" id="Phobius"/>
    </source>
</evidence>
<feature type="transmembrane region" description="Helical" evidence="1">
    <location>
        <begin position="60"/>
        <end position="84"/>
    </location>
</feature>
<name>A0A2D2CYE3_METT3</name>
<proteinExistence type="predicted"/>
<keyword evidence="1" id="KW-0472">Membrane</keyword>
<evidence type="ECO:0000313" key="3">
    <source>
        <dbReference type="Proteomes" id="UP000230709"/>
    </source>
</evidence>
<sequence length="130" mass="13102">MSRPPTSPDNATILFHAAAATADPADEPRLLEEIIRDGLPWREALRLLPRIAATARAMRAAGLGAALAAGAPLPAAAMAIPPALPDALGGAPIADAAAATLVFIAMLDLAAACGALVLALIADRIERGSR</sequence>
<dbReference type="RefSeq" id="WP_024749889.1">
    <property type="nucleotide sequence ID" value="NZ_ADVE02000001.1"/>
</dbReference>
<dbReference type="STRING" id="595536.GCA_000178815_03645"/>
<protein>
    <submittedName>
        <fullName evidence="2">Uncharacterized protein</fullName>
    </submittedName>
</protein>